<reference evidence="2" key="1">
    <citation type="submission" date="2014-12" db="EMBL/GenBank/DDBJ databases">
        <title>Insight into the proteome of Arion vulgaris.</title>
        <authorList>
            <person name="Aradska J."/>
            <person name="Bulat T."/>
            <person name="Smidak R."/>
            <person name="Sarate P."/>
            <person name="Gangsoo J."/>
            <person name="Sialana F."/>
            <person name="Bilban M."/>
            <person name="Lubec G."/>
        </authorList>
    </citation>
    <scope>NUCLEOTIDE SEQUENCE</scope>
    <source>
        <tissue evidence="2">Skin</tissue>
    </source>
</reference>
<dbReference type="AlphaFoldDB" id="A0A0B6YYC6"/>
<accession>A0A0B6YYC6</accession>
<evidence type="ECO:0000313" key="2">
    <source>
        <dbReference type="EMBL" id="CEK61132.1"/>
    </source>
</evidence>
<protein>
    <submittedName>
        <fullName evidence="2">Uncharacterized protein</fullName>
    </submittedName>
</protein>
<gene>
    <name evidence="2" type="primary">ORF41400</name>
</gene>
<name>A0A0B6YYC6_9EUPU</name>
<sequence>MFSEQQIADKHFDQVIKERKLPIVLVFSMIIPLTVSGRQAVIQNRKGIHKIGSKSKNKIISGGFSAQKMGDTLCRYRTQQIEMKCMKVNGTQNKK</sequence>
<organism evidence="2">
    <name type="scientific">Arion vulgaris</name>
    <dbReference type="NCBI Taxonomy" id="1028688"/>
    <lineage>
        <taxon>Eukaryota</taxon>
        <taxon>Metazoa</taxon>
        <taxon>Spiralia</taxon>
        <taxon>Lophotrochozoa</taxon>
        <taxon>Mollusca</taxon>
        <taxon>Gastropoda</taxon>
        <taxon>Heterobranchia</taxon>
        <taxon>Euthyneura</taxon>
        <taxon>Panpulmonata</taxon>
        <taxon>Eupulmonata</taxon>
        <taxon>Stylommatophora</taxon>
        <taxon>Helicina</taxon>
        <taxon>Arionoidea</taxon>
        <taxon>Arionidae</taxon>
        <taxon>Arion</taxon>
    </lineage>
</organism>
<dbReference type="EMBL" id="HACG01014267">
    <property type="protein sequence ID" value="CEK61132.1"/>
    <property type="molecule type" value="Transcribed_RNA"/>
</dbReference>
<keyword evidence="1" id="KW-1133">Transmembrane helix</keyword>
<evidence type="ECO:0000256" key="1">
    <source>
        <dbReference type="SAM" id="Phobius"/>
    </source>
</evidence>
<proteinExistence type="predicted"/>
<feature type="transmembrane region" description="Helical" evidence="1">
    <location>
        <begin position="21"/>
        <end position="41"/>
    </location>
</feature>
<keyword evidence="1" id="KW-0472">Membrane</keyword>
<keyword evidence="1" id="KW-0812">Transmembrane</keyword>